<evidence type="ECO:0000313" key="2">
    <source>
        <dbReference type="EMBL" id="QQU77657.1"/>
    </source>
</evidence>
<organism evidence="1 3">
    <name type="scientific">Corynebacterium striatum</name>
    <dbReference type="NCBI Taxonomy" id="43770"/>
    <lineage>
        <taxon>Bacteria</taxon>
        <taxon>Bacillati</taxon>
        <taxon>Actinomycetota</taxon>
        <taxon>Actinomycetes</taxon>
        <taxon>Mycobacteriales</taxon>
        <taxon>Corynebacteriaceae</taxon>
        <taxon>Corynebacterium</taxon>
    </lineage>
</organism>
<dbReference type="Proteomes" id="UP000595757">
    <property type="component" value="Chromosome"/>
</dbReference>
<dbReference type="RefSeq" id="WP_034656564.1">
    <property type="nucleotide sequence ID" value="NZ_BJLD01000001.1"/>
</dbReference>
<dbReference type="EMBL" id="BJLD01000001">
    <property type="protein sequence ID" value="GEA43107.1"/>
    <property type="molecule type" value="Genomic_DNA"/>
</dbReference>
<proteinExistence type="predicted"/>
<dbReference type="GeneID" id="72411079"/>
<accession>A0AAQ1TUC5</accession>
<sequence>MPSRWWLATLPHPDLIQESGRYKADVVTGNGITRGYAAMAWETFGLEANATVIEKADRESFFGLLGDVLETQTTPNRPLQKAD</sequence>
<evidence type="ECO:0000313" key="1">
    <source>
        <dbReference type="EMBL" id="GEA43107.1"/>
    </source>
</evidence>
<reference evidence="2 4" key="2">
    <citation type="submission" date="2021-01" db="EMBL/GenBank/DDBJ databases">
        <title>FDA dAtabase for Regulatory Grade micrObial Sequences (FDA-ARGOS): Supporting development and validation of Infectious Disease Dx tests.</title>
        <authorList>
            <person name="Sproer C."/>
            <person name="Gronow S."/>
            <person name="Severitt S."/>
            <person name="Schroder I."/>
            <person name="Tallon L."/>
            <person name="Sadzewicz L."/>
            <person name="Zhao X."/>
            <person name="Boylan J."/>
            <person name="Ott S."/>
            <person name="Bowen H."/>
            <person name="Vavikolanu K."/>
            <person name="Mehta A."/>
            <person name="Aluvathingal J."/>
            <person name="Nadendla S."/>
            <person name="Lowell S."/>
            <person name="Myers T."/>
            <person name="Yan Y."/>
            <person name="Sichtig H."/>
        </authorList>
    </citation>
    <scope>NUCLEOTIDE SEQUENCE [LARGE SCALE GENOMIC DNA]</scope>
    <source>
        <strain evidence="2 4">FDAARGOS_1115</strain>
    </source>
</reference>
<name>A0AAQ1TUC5_CORST</name>
<evidence type="ECO:0000313" key="4">
    <source>
        <dbReference type="Proteomes" id="UP000595757"/>
    </source>
</evidence>
<gene>
    <name evidence="1" type="ORF">Cst04h_12770</name>
    <name evidence="2" type="ORF">I6I72_03645</name>
</gene>
<dbReference type="Proteomes" id="UP000315234">
    <property type="component" value="Unassembled WGS sequence"/>
</dbReference>
<dbReference type="GO" id="GO:0016799">
    <property type="term" value="F:hydrolase activity, hydrolyzing N-glycosyl compounds"/>
    <property type="evidence" value="ECO:0007669"/>
    <property type="project" value="InterPro"/>
</dbReference>
<reference evidence="1 3" key="1">
    <citation type="submission" date="2019-06" db="EMBL/GenBank/DDBJ databases">
        <title>Draft genome sequence of Corynebacterium striatum NBRC 15291.</title>
        <authorList>
            <person name="Miura T."/>
            <person name="Furukawa M."/>
            <person name="Shimamura M."/>
            <person name="Ohyama Y."/>
            <person name="Yamazoe A."/>
            <person name="Kawasaki H."/>
        </authorList>
    </citation>
    <scope>NUCLEOTIDE SEQUENCE [LARGE SCALE GENOMIC DNA]</scope>
    <source>
        <strain evidence="1 3">NBRC 15291</strain>
    </source>
</reference>
<evidence type="ECO:0000313" key="3">
    <source>
        <dbReference type="Proteomes" id="UP000315234"/>
    </source>
</evidence>
<keyword evidence="4" id="KW-1185">Reference proteome</keyword>
<protein>
    <submittedName>
        <fullName evidence="1">Uncharacterized protein</fullName>
    </submittedName>
</protein>
<dbReference type="InterPro" id="IPR036452">
    <property type="entry name" value="Ribo_hydro-like"/>
</dbReference>
<dbReference type="AlphaFoldDB" id="A0AAQ1TUC5"/>
<dbReference type="SUPFAM" id="SSF53590">
    <property type="entry name" value="Nucleoside hydrolase"/>
    <property type="match status" value="1"/>
</dbReference>
<dbReference type="EMBL" id="CP068158">
    <property type="protein sequence ID" value="QQU77657.1"/>
    <property type="molecule type" value="Genomic_DNA"/>
</dbReference>